<proteinExistence type="predicted"/>
<dbReference type="AlphaFoldDB" id="A0A2W1JMK3"/>
<feature type="transmembrane region" description="Helical" evidence="1">
    <location>
        <begin position="12"/>
        <end position="31"/>
    </location>
</feature>
<evidence type="ECO:0000313" key="2">
    <source>
        <dbReference type="EMBL" id="PZD74436.1"/>
    </source>
</evidence>
<gene>
    <name evidence="2" type="ORF">C1752_01373</name>
</gene>
<comment type="caution">
    <text evidence="2">The sequence shown here is derived from an EMBL/GenBank/DDBJ whole genome shotgun (WGS) entry which is preliminary data.</text>
</comment>
<protein>
    <recommendedName>
        <fullName evidence="4">Steroid 5-alpha reductase C-terminal domain-containing protein</fullName>
    </recommendedName>
</protein>
<keyword evidence="1" id="KW-1133">Transmembrane helix</keyword>
<dbReference type="EMBL" id="PQWO01000003">
    <property type="protein sequence ID" value="PZD74436.1"/>
    <property type="molecule type" value="Genomic_DNA"/>
</dbReference>
<name>A0A2W1JMK3_9CYAN</name>
<sequence length="63" mass="7178">MSLVEIGAGLAVSNWIVLAAIMVVGALSHVYRIQAEEEMLKAKYGKQYEVYSEKTWRLLPFIY</sequence>
<evidence type="ECO:0000313" key="3">
    <source>
        <dbReference type="Proteomes" id="UP000248857"/>
    </source>
</evidence>
<evidence type="ECO:0008006" key="4">
    <source>
        <dbReference type="Google" id="ProtNLM"/>
    </source>
</evidence>
<dbReference type="Gene3D" id="1.20.120.1630">
    <property type="match status" value="1"/>
</dbReference>
<keyword evidence="1" id="KW-0812">Transmembrane</keyword>
<accession>A0A2W1JMK3</accession>
<dbReference type="OrthoDB" id="9809773at2"/>
<reference evidence="2 3" key="1">
    <citation type="journal article" date="2018" name="Sci. Rep.">
        <title>A novel species of the marine cyanobacterium Acaryochloris with a unique pigment content and lifestyle.</title>
        <authorList>
            <person name="Partensky F."/>
            <person name="Six C."/>
            <person name="Ratin M."/>
            <person name="Garczarek L."/>
            <person name="Vaulot D."/>
            <person name="Probert I."/>
            <person name="Calteau A."/>
            <person name="Gourvil P."/>
            <person name="Marie D."/>
            <person name="Grebert T."/>
            <person name="Bouchier C."/>
            <person name="Le Panse S."/>
            <person name="Gachenot M."/>
            <person name="Rodriguez F."/>
            <person name="Garrido J.L."/>
        </authorList>
    </citation>
    <scope>NUCLEOTIDE SEQUENCE [LARGE SCALE GENOMIC DNA]</scope>
    <source>
        <strain evidence="2 3">RCC1774</strain>
    </source>
</reference>
<keyword evidence="3" id="KW-1185">Reference proteome</keyword>
<evidence type="ECO:0000256" key="1">
    <source>
        <dbReference type="SAM" id="Phobius"/>
    </source>
</evidence>
<dbReference type="Proteomes" id="UP000248857">
    <property type="component" value="Unassembled WGS sequence"/>
</dbReference>
<keyword evidence="1" id="KW-0472">Membrane</keyword>
<organism evidence="2 3">
    <name type="scientific">Acaryochloris thomasi RCC1774</name>
    <dbReference type="NCBI Taxonomy" id="1764569"/>
    <lineage>
        <taxon>Bacteria</taxon>
        <taxon>Bacillati</taxon>
        <taxon>Cyanobacteriota</taxon>
        <taxon>Cyanophyceae</taxon>
        <taxon>Acaryochloridales</taxon>
        <taxon>Acaryochloridaceae</taxon>
        <taxon>Acaryochloris</taxon>
        <taxon>Acaryochloris thomasi</taxon>
    </lineage>
</organism>